<feature type="region of interest" description="Disordered" evidence="3">
    <location>
        <begin position="181"/>
        <end position="217"/>
    </location>
</feature>
<evidence type="ECO:0000313" key="6">
    <source>
        <dbReference type="Proteomes" id="UP001497453"/>
    </source>
</evidence>
<evidence type="ECO:0000259" key="4">
    <source>
        <dbReference type="PROSITE" id="PS51015"/>
    </source>
</evidence>
<feature type="compositionally biased region" description="Pro residues" evidence="3">
    <location>
        <begin position="258"/>
        <end position="273"/>
    </location>
</feature>
<feature type="compositionally biased region" description="Low complexity" evidence="3">
    <location>
        <begin position="332"/>
        <end position="348"/>
    </location>
</feature>
<keyword evidence="1 2" id="KW-0539">Nucleus</keyword>
<feature type="compositionally biased region" description="Polar residues" evidence="3">
    <location>
        <begin position="278"/>
        <end position="293"/>
    </location>
</feature>
<feature type="region of interest" description="Disordered" evidence="3">
    <location>
        <begin position="253"/>
        <end position="308"/>
    </location>
</feature>
<feature type="domain" description="YDG" evidence="4">
    <location>
        <begin position="9"/>
        <end position="160"/>
    </location>
</feature>
<dbReference type="SUPFAM" id="SSF88697">
    <property type="entry name" value="PUA domain-like"/>
    <property type="match status" value="1"/>
</dbReference>
<dbReference type="PROSITE" id="PS51015">
    <property type="entry name" value="YDG"/>
    <property type="match status" value="1"/>
</dbReference>
<dbReference type="InterPro" id="IPR003105">
    <property type="entry name" value="SRA_YDG"/>
</dbReference>
<feature type="compositionally biased region" description="Basic and acidic residues" evidence="3">
    <location>
        <begin position="349"/>
        <end position="361"/>
    </location>
</feature>
<feature type="compositionally biased region" description="Low complexity" evidence="3">
    <location>
        <begin position="189"/>
        <end position="205"/>
    </location>
</feature>
<organism evidence="5 6">
    <name type="scientific">Somion occarium</name>
    <dbReference type="NCBI Taxonomy" id="3059160"/>
    <lineage>
        <taxon>Eukaryota</taxon>
        <taxon>Fungi</taxon>
        <taxon>Dikarya</taxon>
        <taxon>Basidiomycota</taxon>
        <taxon>Agaricomycotina</taxon>
        <taxon>Agaricomycetes</taxon>
        <taxon>Polyporales</taxon>
        <taxon>Cerrenaceae</taxon>
        <taxon>Somion</taxon>
    </lineage>
</organism>
<dbReference type="InterPro" id="IPR015947">
    <property type="entry name" value="PUA-like_sf"/>
</dbReference>
<comment type="subcellular location">
    <subcellularLocation>
        <location evidence="2">Nucleus</location>
    </subcellularLocation>
</comment>
<name>A0ABP1E760_9APHY</name>
<dbReference type="Proteomes" id="UP001497453">
    <property type="component" value="Chromosome 9"/>
</dbReference>
<gene>
    <name evidence="5" type="ORF">GFSPODELE1_LOCUS10461</name>
</gene>
<evidence type="ECO:0000256" key="2">
    <source>
        <dbReference type="PROSITE-ProRule" id="PRU00358"/>
    </source>
</evidence>
<keyword evidence="6" id="KW-1185">Reference proteome</keyword>
<evidence type="ECO:0000256" key="3">
    <source>
        <dbReference type="SAM" id="MobiDB-lite"/>
    </source>
</evidence>
<sequence length="414" mass="45480">MKVDPRMFGHIPGIEVGTTWKSRKECSDSGVHVGILQGIYGSQSEGAYSIALSGQYIDDDDKGETFIYTGTGGREKTNQAGKRIRLGPQTLDQSFDHPHNKALLISSVTKKPVRVIRGFQGKSKYAPAEGYRYDGLYVVEEARTEVGITGHKVCRFLFRRLPGQPEIQTLEYCLNLNNRPKSKRARASTTTTTTTTPTVRVRPTTGNSKLARIRKQMAARQAVNLDRLKHIQSLQNAQSSNAPAEKDHALQAGRRPLYPGPSVPELRPPPPLEFHPLSTDNDPASHSPSSVIAESSGGRGRMRRISIPQRTRPLLIGLRPVVKSIERDPRLTSSASASTSQNSSSRPSPKVDIKPVLDHRSSSPSSVSLPTPGSASLETEAPWKTHQFGLKREVSVKEVDDDGDVKMEPDVSIW</sequence>
<dbReference type="InterPro" id="IPR045134">
    <property type="entry name" value="UHRF1/2-like"/>
</dbReference>
<accession>A0ABP1E760</accession>
<dbReference type="SMART" id="SM00466">
    <property type="entry name" value="SRA"/>
    <property type="match status" value="1"/>
</dbReference>
<dbReference type="PANTHER" id="PTHR14140:SF27">
    <property type="entry name" value="OS04G0289800 PROTEIN"/>
    <property type="match status" value="1"/>
</dbReference>
<evidence type="ECO:0000256" key="1">
    <source>
        <dbReference type="ARBA" id="ARBA00023242"/>
    </source>
</evidence>
<protein>
    <recommendedName>
        <fullName evidence="4">YDG domain-containing protein</fullName>
    </recommendedName>
</protein>
<dbReference type="EMBL" id="OZ037952">
    <property type="protein sequence ID" value="CAL1715863.1"/>
    <property type="molecule type" value="Genomic_DNA"/>
</dbReference>
<proteinExistence type="predicted"/>
<dbReference type="PANTHER" id="PTHR14140">
    <property type="entry name" value="E3 UBIQUITIN-PROTEIN LIGASE UHRF-RELATED"/>
    <property type="match status" value="1"/>
</dbReference>
<feature type="compositionally biased region" description="Low complexity" evidence="3">
    <location>
        <begin position="362"/>
        <end position="374"/>
    </location>
</feature>
<dbReference type="InterPro" id="IPR036987">
    <property type="entry name" value="SRA-YDG_sf"/>
</dbReference>
<evidence type="ECO:0000313" key="5">
    <source>
        <dbReference type="EMBL" id="CAL1715863.1"/>
    </source>
</evidence>
<dbReference type="Pfam" id="PF02182">
    <property type="entry name" value="SAD_SRA"/>
    <property type="match status" value="1"/>
</dbReference>
<feature type="region of interest" description="Disordered" evidence="3">
    <location>
        <begin position="327"/>
        <end position="387"/>
    </location>
</feature>
<reference evidence="6" key="1">
    <citation type="submission" date="2024-04" db="EMBL/GenBank/DDBJ databases">
        <authorList>
            <person name="Shaw F."/>
            <person name="Minotto A."/>
        </authorList>
    </citation>
    <scope>NUCLEOTIDE SEQUENCE [LARGE SCALE GENOMIC DNA]</scope>
</reference>
<dbReference type="Gene3D" id="2.30.280.10">
    <property type="entry name" value="SRA-YDG"/>
    <property type="match status" value="1"/>
</dbReference>